<dbReference type="Proteomes" id="UP001212841">
    <property type="component" value="Unassembled WGS sequence"/>
</dbReference>
<sequence>MSKTLLVAFAGVVNRPRTGVSKIDAQAAAQLDSIVQSDKEIQVVLSRDWKKVSDTVDGVRSACRDFKFASRISGFAFKKGAPAKSNADDWAQWLQEGDRWQRIASFAVLDADPAVGLRFPSHGVLMEAGKLLGSKEAAMALEILKLDDAGPYWYESSGI</sequence>
<dbReference type="EMBL" id="JADGJD010000143">
    <property type="protein sequence ID" value="KAJ3054333.1"/>
    <property type="molecule type" value="Genomic_DNA"/>
</dbReference>
<gene>
    <name evidence="1" type="ORF">HK097_002056</name>
</gene>
<comment type="caution">
    <text evidence="1">The sequence shown here is derived from an EMBL/GenBank/DDBJ whole genome shotgun (WGS) entry which is preliminary data.</text>
</comment>
<accession>A0AAD5SN15</accession>
<keyword evidence="2" id="KW-1185">Reference proteome</keyword>
<dbReference type="AlphaFoldDB" id="A0AAD5SN15"/>
<evidence type="ECO:0000313" key="1">
    <source>
        <dbReference type="EMBL" id="KAJ3054333.1"/>
    </source>
</evidence>
<name>A0AAD5SN15_9FUNG</name>
<protein>
    <submittedName>
        <fullName evidence="1">Uncharacterized protein</fullName>
    </submittedName>
</protein>
<reference evidence="1" key="1">
    <citation type="submission" date="2020-05" db="EMBL/GenBank/DDBJ databases">
        <title>Phylogenomic resolution of chytrid fungi.</title>
        <authorList>
            <person name="Stajich J.E."/>
            <person name="Amses K."/>
            <person name="Simmons R."/>
            <person name="Seto K."/>
            <person name="Myers J."/>
            <person name="Bonds A."/>
            <person name="Quandt C.A."/>
            <person name="Barry K."/>
            <person name="Liu P."/>
            <person name="Grigoriev I."/>
            <person name="Longcore J.E."/>
            <person name="James T.Y."/>
        </authorList>
    </citation>
    <scope>NUCLEOTIDE SEQUENCE</scope>
    <source>
        <strain evidence="1">JEL0318</strain>
    </source>
</reference>
<proteinExistence type="predicted"/>
<organism evidence="1 2">
    <name type="scientific">Rhizophlyctis rosea</name>
    <dbReference type="NCBI Taxonomy" id="64517"/>
    <lineage>
        <taxon>Eukaryota</taxon>
        <taxon>Fungi</taxon>
        <taxon>Fungi incertae sedis</taxon>
        <taxon>Chytridiomycota</taxon>
        <taxon>Chytridiomycota incertae sedis</taxon>
        <taxon>Chytridiomycetes</taxon>
        <taxon>Rhizophlyctidales</taxon>
        <taxon>Rhizophlyctidaceae</taxon>
        <taxon>Rhizophlyctis</taxon>
    </lineage>
</organism>
<evidence type="ECO:0000313" key="2">
    <source>
        <dbReference type="Proteomes" id="UP001212841"/>
    </source>
</evidence>